<reference evidence="2 3" key="1">
    <citation type="submission" date="2024-06" db="EMBL/GenBank/DDBJ databases">
        <title>Genomic Encyclopedia of Type Strains, Phase IV (KMG-IV): sequencing the most valuable type-strain genomes for metagenomic binning, comparative biology and taxonomic classification.</title>
        <authorList>
            <person name="Goeker M."/>
        </authorList>
    </citation>
    <scope>NUCLEOTIDE SEQUENCE [LARGE SCALE GENOMIC DNA]</scope>
    <source>
        <strain evidence="2 3">DSM 21331</strain>
    </source>
</reference>
<dbReference type="RefSeq" id="WP_238281026.1">
    <property type="nucleotide sequence ID" value="NZ_BPQL01000114.1"/>
</dbReference>
<comment type="caution">
    <text evidence="2">The sequence shown here is derived from an EMBL/GenBank/DDBJ whole genome shotgun (WGS) entry which is preliminary data.</text>
</comment>
<gene>
    <name evidence="2" type="ORF">ABID43_005182</name>
</gene>
<accession>A0ABV2LCN2</accession>
<protein>
    <submittedName>
        <fullName evidence="2">Uncharacterized protein</fullName>
    </submittedName>
</protein>
<proteinExistence type="predicted"/>
<dbReference type="Proteomes" id="UP001549145">
    <property type="component" value="Unassembled WGS sequence"/>
</dbReference>
<organism evidence="2 3">
    <name type="scientific">Methylobacterium goesingense</name>
    <dbReference type="NCBI Taxonomy" id="243690"/>
    <lineage>
        <taxon>Bacteria</taxon>
        <taxon>Pseudomonadati</taxon>
        <taxon>Pseudomonadota</taxon>
        <taxon>Alphaproteobacteria</taxon>
        <taxon>Hyphomicrobiales</taxon>
        <taxon>Methylobacteriaceae</taxon>
        <taxon>Methylobacterium</taxon>
    </lineage>
</organism>
<name>A0ABV2LCN2_9HYPH</name>
<evidence type="ECO:0000313" key="3">
    <source>
        <dbReference type="Proteomes" id="UP001549145"/>
    </source>
</evidence>
<keyword evidence="3" id="KW-1185">Reference proteome</keyword>
<dbReference type="EMBL" id="JBEPMM010000035">
    <property type="protein sequence ID" value="MET3695613.1"/>
    <property type="molecule type" value="Genomic_DNA"/>
</dbReference>
<feature type="region of interest" description="Disordered" evidence="1">
    <location>
        <begin position="1"/>
        <end position="25"/>
    </location>
</feature>
<sequence>MPKSGSRKSSERTEAGKGSGAGPDAFVPFADDAAVRTIGDLAIENGTDRIALHGSLDIARDKAGLDRARALAATLAAIVAALEGAPLPDAVAETVRPTETVKNPFA</sequence>
<evidence type="ECO:0000313" key="2">
    <source>
        <dbReference type="EMBL" id="MET3695613.1"/>
    </source>
</evidence>
<evidence type="ECO:0000256" key="1">
    <source>
        <dbReference type="SAM" id="MobiDB-lite"/>
    </source>
</evidence>